<organism evidence="2 3">
    <name type="scientific">Paraburkholderia caledonica</name>
    <dbReference type="NCBI Taxonomy" id="134536"/>
    <lineage>
        <taxon>Bacteria</taxon>
        <taxon>Pseudomonadati</taxon>
        <taxon>Pseudomonadota</taxon>
        <taxon>Betaproteobacteria</taxon>
        <taxon>Burkholderiales</taxon>
        <taxon>Burkholderiaceae</taxon>
        <taxon>Paraburkholderia</taxon>
    </lineage>
</organism>
<feature type="compositionally biased region" description="Polar residues" evidence="1">
    <location>
        <begin position="123"/>
        <end position="132"/>
    </location>
</feature>
<name>A0ABU1KYB4_9BURK</name>
<evidence type="ECO:0000313" key="3">
    <source>
        <dbReference type="Proteomes" id="UP001185254"/>
    </source>
</evidence>
<dbReference type="Proteomes" id="UP001185254">
    <property type="component" value="Unassembled WGS sequence"/>
</dbReference>
<feature type="compositionally biased region" description="Polar residues" evidence="1">
    <location>
        <begin position="104"/>
        <end position="114"/>
    </location>
</feature>
<dbReference type="RefSeq" id="WP_310066400.1">
    <property type="nucleotide sequence ID" value="NZ_JAVDQN010000002.1"/>
</dbReference>
<reference evidence="2 3" key="1">
    <citation type="submission" date="2023-07" db="EMBL/GenBank/DDBJ databases">
        <title>Sorghum-associated microbial communities from plants grown in Nebraska, USA.</title>
        <authorList>
            <person name="Schachtman D."/>
        </authorList>
    </citation>
    <scope>NUCLEOTIDE SEQUENCE [LARGE SCALE GENOMIC DNA]</scope>
    <source>
        <strain evidence="2 3">DS1039</strain>
    </source>
</reference>
<evidence type="ECO:0000313" key="2">
    <source>
        <dbReference type="EMBL" id="MDR6375897.1"/>
    </source>
</evidence>
<feature type="region of interest" description="Disordered" evidence="1">
    <location>
        <begin position="93"/>
        <end position="135"/>
    </location>
</feature>
<dbReference type="EMBL" id="JAVDQN010000002">
    <property type="protein sequence ID" value="MDR6375897.1"/>
    <property type="molecule type" value="Genomic_DNA"/>
</dbReference>
<evidence type="ECO:0000256" key="1">
    <source>
        <dbReference type="SAM" id="MobiDB-lite"/>
    </source>
</evidence>
<protein>
    <recommendedName>
        <fullName evidence="4">ESPR domain-containing protein</fullName>
    </recommendedName>
</protein>
<evidence type="ECO:0008006" key="4">
    <source>
        <dbReference type="Google" id="ProtNLM"/>
    </source>
</evidence>
<proteinExistence type="predicted"/>
<accession>A0ABU1KYB4</accession>
<gene>
    <name evidence="2" type="ORF">J2776_002597</name>
</gene>
<keyword evidence="3" id="KW-1185">Reference proteome</keyword>
<sequence length="151" mass="15951">MRTPTCVPVSAGRTALRIFPTFLDHGLGRFDPQAAGAFPESENRVLVFEFAARITKRHEWIIQRGSGGNMKLGRMVGSVAGLLLIAGLAHSQGTPQAPQAAPQDSGQVQVSNPSAGMEAYGGTSDTMVQSGSKHARPCRVNPQCNIFFGGS</sequence>
<comment type="caution">
    <text evidence="2">The sequence shown here is derived from an EMBL/GenBank/DDBJ whole genome shotgun (WGS) entry which is preliminary data.</text>
</comment>